<sequence length="62" mass="6917">MAGRTHVHTVKEAKEMVDLFKSFSHLDIDTARIYGDGSSETFLGNLKPADVNLDMKLFPFSS</sequence>
<name>A0AAD6I3M6_PENCN</name>
<dbReference type="AlphaFoldDB" id="A0AAD6I3M6"/>
<keyword evidence="2" id="KW-1185">Reference proteome</keyword>
<evidence type="ECO:0000313" key="2">
    <source>
        <dbReference type="Proteomes" id="UP001219568"/>
    </source>
</evidence>
<reference evidence="1" key="2">
    <citation type="submission" date="2023-01" db="EMBL/GenBank/DDBJ databases">
        <authorList>
            <person name="Petersen C."/>
        </authorList>
    </citation>
    <scope>NUCLEOTIDE SEQUENCE</scope>
    <source>
        <strain evidence="1">IBT 15450</strain>
    </source>
</reference>
<comment type="caution">
    <text evidence="1">The sequence shown here is derived from an EMBL/GenBank/DDBJ whole genome shotgun (WGS) entry which is preliminary data.</text>
</comment>
<proteinExistence type="predicted"/>
<dbReference type="EMBL" id="JAQJZL010000015">
    <property type="protein sequence ID" value="KAJ6027649.1"/>
    <property type="molecule type" value="Genomic_DNA"/>
</dbReference>
<gene>
    <name evidence="1" type="ORF">N7460_012466</name>
</gene>
<reference evidence="1" key="1">
    <citation type="journal article" date="2023" name="IMA Fungus">
        <title>Comparative genomic study of the Penicillium genus elucidates a diverse pangenome and 15 lateral gene transfer events.</title>
        <authorList>
            <person name="Petersen C."/>
            <person name="Sorensen T."/>
            <person name="Nielsen M.R."/>
            <person name="Sondergaard T.E."/>
            <person name="Sorensen J.L."/>
            <person name="Fitzpatrick D.A."/>
            <person name="Frisvad J.C."/>
            <person name="Nielsen K.L."/>
        </authorList>
    </citation>
    <scope>NUCLEOTIDE SEQUENCE</scope>
    <source>
        <strain evidence="1">IBT 15450</strain>
    </source>
</reference>
<dbReference type="SUPFAM" id="SSF51430">
    <property type="entry name" value="NAD(P)-linked oxidoreductase"/>
    <property type="match status" value="1"/>
</dbReference>
<organism evidence="1 2">
    <name type="scientific">Penicillium canescens</name>
    <dbReference type="NCBI Taxonomy" id="5083"/>
    <lineage>
        <taxon>Eukaryota</taxon>
        <taxon>Fungi</taxon>
        <taxon>Dikarya</taxon>
        <taxon>Ascomycota</taxon>
        <taxon>Pezizomycotina</taxon>
        <taxon>Eurotiomycetes</taxon>
        <taxon>Eurotiomycetidae</taxon>
        <taxon>Eurotiales</taxon>
        <taxon>Aspergillaceae</taxon>
        <taxon>Penicillium</taxon>
    </lineage>
</organism>
<dbReference type="Proteomes" id="UP001219568">
    <property type="component" value="Unassembled WGS sequence"/>
</dbReference>
<accession>A0AAD6I3M6</accession>
<evidence type="ECO:0000313" key="1">
    <source>
        <dbReference type="EMBL" id="KAJ6027649.1"/>
    </source>
</evidence>
<protein>
    <submittedName>
        <fullName evidence="1">Aldo/keto reductase</fullName>
    </submittedName>
</protein>
<dbReference type="InterPro" id="IPR036812">
    <property type="entry name" value="NAD(P)_OxRdtase_dom_sf"/>
</dbReference>